<evidence type="ECO:0000256" key="1">
    <source>
        <dbReference type="SAM" id="SignalP"/>
    </source>
</evidence>
<comment type="caution">
    <text evidence="2">The sequence shown here is derived from an EMBL/GenBank/DDBJ whole genome shotgun (WGS) entry which is preliminary data.</text>
</comment>
<dbReference type="KEGG" id="blac:94348611"/>
<organism evidence="2 3">
    <name type="scientific">Bremia lactucae</name>
    <name type="common">Lettuce downy mildew</name>
    <dbReference type="NCBI Taxonomy" id="4779"/>
    <lineage>
        <taxon>Eukaryota</taxon>
        <taxon>Sar</taxon>
        <taxon>Stramenopiles</taxon>
        <taxon>Oomycota</taxon>
        <taxon>Peronosporomycetes</taxon>
        <taxon>Peronosporales</taxon>
        <taxon>Peronosporaceae</taxon>
        <taxon>Bremia</taxon>
    </lineage>
</organism>
<evidence type="ECO:0000313" key="3">
    <source>
        <dbReference type="Proteomes" id="UP000294530"/>
    </source>
</evidence>
<gene>
    <name evidence="2" type="ORF">CCR75_004854</name>
</gene>
<dbReference type="Proteomes" id="UP000294530">
    <property type="component" value="Unassembled WGS sequence"/>
</dbReference>
<evidence type="ECO:0000313" key="2">
    <source>
        <dbReference type="EMBL" id="TDH66736.1"/>
    </source>
</evidence>
<proteinExistence type="predicted"/>
<dbReference type="EMBL" id="SHOA02000006">
    <property type="protein sequence ID" value="TDH66736.1"/>
    <property type="molecule type" value="Genomic_DNA"/>
</dbReference>
<accession>A0A976ICJ2</accession>
<sequence length="86" mass="10188">MLKDSASKIILLMRMIILLIIKRFISPQCEPVALKTKIKPCQQVIFAGQRSSRLFRTVPSLMRWTDRYGTLKKMEERTYFHLKLMT</sequence>
<feature type="signal peptide" evidence="1">
    <location>
        <begin position="1"/>
        <end position="27"/>
    </location>
</feature>
<dbReference type="GeneID" id="94348611"/>
<protein>
    <recommendedName>
        <fullName evidence="4">Secreted protein</fullName>
    </recommendedName>
</protein>
<keyword evidence="1" id="KW-0732">Signal</keyword>
<reference evidence="2 3" key="1">
    <citation type="journal article" date="2021" name="Genome Biol.">
        <title>AFLAP: assembly-free linkage analysis pipeline using k-mers from genome sequencing data.</title>
        <authorList>
            <person name="Fletcher K."/>
            <person name="Zhang L."/>
            <person name="Gil J."/>
            <person name="Han R."/>
            <person name="Cavanaugh K."/>
            <person name="Michelmore R."/>
        </authorList>
    </citation>
    <scope>NUCLEOTIDE SEQUENCE [LARGE SCALE GENOMIC DNA]</scope>
    <source>
        <strain evidence="2 3">SF5</strain>
    </source>
</reference>
<name>A0A976ICJ2_BRELC</name>
<feature type="chain" id="PRO_5036847410" description="Secreted protein" evidence="1">
    <location>
        <begin position="28"/>
        <end position="86"/>
    </location>
</feature>
<keyword evidence="3" id="KW-1185">Reference proteome</keyword>
<dbReference type="AlphaFoldDB" id="A0A976ICJ2"/>
<dbReference type="RefSeq" id="XP_067816235.1">
    <property type="nucleotide sequence ID" value="XM_067962940.1"/>
</dbReference>
<evidence type="ECO:0008006" key="4">
    <source>
        <dbReference type="Google" id="ProtNLM"/>
    </source>
</evidence>